<evidence type="ECO:0000313" key="4">
    <source>
        <dbReference type="Proteomes" id="UP000469927"/>
    </source>
</evidence>
<protein>
    <submittedName>
        <fullName evidence="2">Uncharacterized protein</fullName>
    </submittedName>
</protein>
<dbReference type="AlphaFoldDB" id="A0A2T7ARK9"/>
<dbReference type="EMBL" id="MSAE01000027">
    <property type="protein sequence ID" value="PUX12975.1"/>
    <property type="molecule type" value="Genomic_DNA"/>
</dbReference>
<proteinExistence type="predicted"/>
<dbReference type="RefSeq" id="WP_075193523.1">
    <property type="nucleotide sequence ID" value="NZ_JADKNN010000018.1"/>
</dbReference>
<dbReference type="InterPro" id="IPR052947">
    <property type="entry name" value="T6SS_Hcp1_domain"/>
</dbReference>
<reference evidence="2 3" key="1">
    <citation type="submission" date="2016-12" db="EMBL/GenBank/DDBJ databases">
        <title>Analysis of the Molecular Diversity Among Cronobacter Species Isolated from Filth Flies Using a Pan Genomic DNA Microarray.</title>
        <authorList>
            <person name="Pava-Ripoll M."/>
            <person name="Tall B."/>
            <person name="Farber J."/>
            <person name="Fanning S."/>
            <person name="Lehner A."/>
            <person name="Stephan R."/>
            <person name="Pagotto F."/>
            <person name="Iverson C."/>
            <person name="Ziobro G."/>
            <person name="Miller A."/>
            <person name="Pearson R."/>
            <person name="Yan Q."/>
            <person name="Kim M."/>
            <person name="Jeong S."/>
            <person name="Park J."/>
            <person name="Jun S."/>
            <person name="Choi H."/>
            <person name="Chung T."/>
            <person name="Yoo Y."/>
            <person name="Park E."/>
            <person name="Hwang S."/>
            <person name="Lee B."/>
            <person name="Sathyamoorthy V."/>
            <person name="Carter L."/>
            <person name="Mammel M."/>
            <person name="Jackson S."/>
            <person name="Kothary M."/>
            <person name="Patel I."/>
            <person name="Grim C."/>
            <person name="Gopinath G."/>
            <person name="Gangiredla J."/>
            <person name="Chase H."/>
        </authorList>
    </citation>
    <scope>NUCLEOTIDE SEQUENCE [LARGE SCALE GENOMIC DNA]</scope>
    <source>
        <strain evidence="2 3">MOD1-Md1s</strain>
    </source>
</reference>
<comment type="caution">
    <text evidence="2">The sequence shown here is derived from an EMBL/GenBank/DDBJ whole genome shotgun (WGS) entry which is preliminary data.</text>
</comment>
<reference evidence="1 4" key="2">
    <citation type="submission" date="2019-08" db="EMBL/GenBank/DDBJ databases">
        <title>Prevalence, distribution, and phylogeny of type two toxin-antitoxin genes possessed by Cronobacter species where C. sakazakii homologs follow sequence type lineages.</title>
        <authorList>
            <person name="Finkelstein S."/>
            <person name="Negrete F."/>
            <person name="Jang H."/>
            <person name="Gopinath G.R."/>
            <person name="Tall B.D."/>
        </authorList>
    </citation>
    <scope>NUCLEOTIDE SEQUENCE [LARGE SCALE GENOMIC DNA]</scope>
    <source>
        <strain evidence="1 4">MOD1_GK1257</strain>
    </source>
</reference>
<organism evidence="2 3">
    <name type="scientific">Cronobacter muytjensii</name>
    <dbReference type="NCBI Taxonomy" id="413501"/>
    <lineage>
        <taxon>Bacteria</taxon>
        <taxon>Pseudomonadati</taxon>
        <taxon>Pseudomonadota</taxon>
        <taxon>Gammaproteobacteria</taxon>
        <taxon>Enterobacterales</taxon>
        <taxon>Enterobacteriaceae</taxon>
        <taxon>Cronobacter</taxon>
    </lineage>
</organism>
<dbReference type="OrthoDB" id="6004892at2"/>
<dbReference type="PANTHER" id="PTHR34319:SF7">
    <property type="entry name" value="HNH ENDONUCLEASE DOMAIN-CONTAINING PROTEIN"/>
    <property type="match status" value="1"/>
</dbReference>
<dbReference type="EMBL" id="WAGD01000011">
    <property type="protein sequence ID" value="KAB0884581.1"/>
    <property type="molecule type" value="Genomic_DNA"/>
</dbReference>
<evidence type="ECO:0000313" key="3">
    <source>
        <dbReference type="Proteomes" id="UP000244378"/>
    </source>
</evidence>
<dbReference type="Proteomes" id="UP000469927">
    <property type="component" value="Unassembled WGS sequence"/>
</dbReference>
<gene>
    <name evidence="2" type="ORF">AUN14_14305</name>
    <name evidence="1" type="ORF">FZI19_04715</name>
</gene>
<accession>A0A2T7ARK9</accession>
<keyword evidence="4" id="KW-1185">Reference proteome</keyword>
<dbReference type="PANTHER" id="PTHR34319">
    <property type="entry name" value="MAJOR EXPORTED PROTEIN"/>
    <property type="match status" value="1"/>
</dbReference>
<evidence type="ECO:0000313" key="1">
    <source>
        <dbReference type="EMBL" id="KAB0884581.1"/>
    </source>
</evidence>
<dbReference type="Proteomes" id="UP000244378">
    <property type="component" value="Unassembled WGS sequence"/>
</dbReference>
<sequence length="346" mass="38737">MLHRYQARSIDNLRYEDILHILHPNSAAHELAFTAQQNRLISEWDLPLGYSEFVNPCRQIHHQYPWMAYRDVLADIKSGKVVLLRKSFLENTITGVLTSSGSLQHDLPLFLYSRLNYLISHQLKPVTPAAPTEHAEVTKTINSEGAGRLLAAGGIYNGNNEGFRKTAEDLGGQALDGYNQVMSNKGLLIAAASVTVGLTMGKMKFTEVEDLEYFGAKGISSGRQFDPELAGGPIENLTTDGVEITHEGVQIVEKHLSRFAPDPGNDFMLARLKKIADGELPAEKVDLNYYTHECREYQRYCNLGWETGRPADDAKAYDLWNNTHTATLEDYKITGDDLYHPDAPLW</sequence>
<evidence type="ECO:0000313" key="2">
    <source>
        <dbReference type="EMBL" id="PUX12975.1"/>
    </source>
</evidence>
<name>A0A2T7ARK9_9ENTR</name>